<keyword evidence="3" id="KW-1185">Reference proteome</keyword>
<evidence type="ECO:0000313" key="2">
    <source>
        <dbReference type="EMBL" id="KXS99033.1"/>
    </source>
</evidence>
<accession>A0A139H9B7</accession>
<proteinExistence type="predicted"/>
<feature type="region of interest" description="Disordered" evidence="1">
    <location>
        <begin position="50"/>
        <end position="69"/>
    </location>
</feature>
<gene>
    <name evidence="2" type="ORF">AC579_637</name>
</gene>
<dbReference type="AlphaFoldDB" id="A0A139H9B7"/>
<sequence>MDTNDISSSHRLRPTKEQRRRTVAYGYGLTKSTAPKEDRSQLMMPIAEPGYRSTARPADPCRPEGPQRSSTFVITKDQMLPRRKRGELLDEVRSVTGQNAAGLDPDVAMQRRQTYQPSPYPSHLEQSVSPPVPAMHIKQSNARAEERSTHSSSSHTVLTKLLAVADRNEALMRSLLARMEAMDMRMEALASRMDET</sequence>
<reference evidence="2 3" key="1">
    <citation type="submission" date="2015-07" db="EMBL/GenBank/DDBJ databases">
        <title>Comparative genomics of the Sigatoka disease complex on banana suggests a link between parallel evolutionary changes in Pseudocercospora fijiensis and Pseudocercospora eumusae and increased virulence on the banana host.</title>
        <authorList>
            <person name="Chang T.-C."/>
            <person name="Salvucci A."/>
            <person name="Crous P.W."/>
            <person name="Stergiopoulos I."/>
        </authorList>
    </citation>
    <scope>NUCLEOTIDE SEQUENCE [LARGE SCALE GENOMIC DNA]</scope>
    <source>
        <strain evidence="2 3">CBS 116634</strain>
    </source>
</reference>
<comment type="caution">
    <text evidence="2">The sequence shown here is derived from an EMBL/GenBank/DDBJ whole genome shotgun (WGS) entry which is preliminary data.</text>
</comment>
<name>A0A139H9B7_9PEZI</name>
<evidence type="ECO:0000256" key="1">
    <source>
        <dbReference type="SAM" id="MobiDB-lite"/>
    </source>
</evidence>
<organism evidence="2 3">
    <name type="scientific">Pseudocercospora musae</name>
    <dbReference type="NCBI Taxonomy" id="113226"/>
    <lineage>
        <taxon>Eukaryota</taxon>
        <taxon>Fungi</taxon>
        <taxon>Dikarya</taxon>
        <taxon>Ascomycota</taxon>
        <taxon>Pezizomycotina</taxon>
        <taxon>Dothideomycetes</taxon>
        <taxon>Dothideomycetidae</taxon>
        <taxon>Mycosphaerellales</taxon>
        <taxon>Mycosphaerellaceae</taxon>
        <taxon>Pseudocercospora</taxon>
    </lineage>
</organism>
<dbReference type="OrthoDB" id="3647717at2759"/>
<evidence type="ECO:0000313" key="3">
    <source>
        <dbReference type="Proteomes" id="UP000073492"/>
    </source>
</evidence>
<protein>
    <submittedName>
        <fullName evidence="2">Uncharacterized protein</fullName>
    </submittedName>
</protein>
<dbReference type="Proteomes" id="UP000073492">
    <property type="component" value="Unassembled WGS sequence"/>
</dbReference>
<feature type="region of interest" description="Disordered" evidence="1">
    <location>
        <begin position="1"/>
        <end position="38"/>
    </location>
</feature>
<dbReference type="EMBL" id="LFZO01000727">
    <property type="protein sequence ID" value="KXS99033.1"/>
    <property type="molecule type" value="Genomic_DNA"/>
</dbReference>
<feature type="compositionally biased region" description="Basic residues" evidence="1">
    <location>
        <begin position="10"/>
        <end position="22"/>
    </location>
</feature>